<keyword evidence="1" id="KW-0175">Coiled coil</keyword>
<accession>A0A0N0P6Y9</accession>
<protein>
    <submittedName>
        <fullName evidence="3">Uncharacterized protein</fullName>
    </submittedName>
</protein>
<dbReference type="OrthoDB" id="277356at2759"/>
<name>A0A0N0P6Y9_LEPSE</name>
<evidence type="ECO:0000313" key="3">
    <source>
        <dbReference type="EMBL" id="KPI88186.1"/>
    </source>
</evidence>
<organism evidence="3 4">
    <name type="scientific">Leptomonas seymouri</name>
    <dbReference type="NCBI Taxonomy" id="5684"/>
    <lineage>
        <taxon>Eukaryota</taxon>
        <taxon>Discoba</taxon>
        <taxon>Euglenozoa</taxon>
        <taxon>Kinetoplastea</taxon>
        <taxon>Metakinetoplastina</taxon>
        <taxon>Trypanosomatida</taxon>
        <taxon>Trypanosomatidae</taxon>
        <taxon>Leishmaniinae</taxon>
        <taxon>Leptomonas</taxon>
    </lineage>
</organism>
<dbReference type="AlphaFoldDB" id="A0A0N0P6Y9"/>
<feature type="coiled-coil region" evidence="1">
    <location>
        <begin position="54"/>
        <end position="103"/>
    </location>
</feature>
<dbReference type="Proteomes" id="UP000038009">
    <property type="component" value="Unassembled WGS sequence"/>
</dbReference>
<dbReference type="OMA" id="TSANDRM"/>
<evidence type="ECO:0000256" key="1">
    <source>
        <dbReference type="SAM" id="Coils"/>
    </source>
</evidence>
<proteinExistence type="predicted"/>
<keyword evidence="4" id="KW-1185">Reference proteome</keyword>
<evidence type="ECO:0000256" key="2">
    <source>
        <dbReference type="SAM" id="MobiDB-lite"/>
    </source>
</evidence>
<dbReference type="EMBL" id="LJSK01000058">
    <property type="protein sequence ID" value="KPI88186.1"/>
    <property type="molecule type" value="Genomic_DNA"/>
</dbReference>
<sequence>MTTTRFNTDVAAEVAEENYSLLKRLVRMEAEEEQQKLVVEQAARFEGSVDTSGVERARRKNSALQEEIAKLEMQLRELQTINVSELQHEYQRLDGRRAHLMNEIASLRRIIVNQSKDVRRATRAVNDQQELRKLNHEQHASLNEDIQMFKEKREALSKETQRLIHKERRLELKLESLPTSSEDSEAVAIRLREDNAKRAQTIERLEATLREKQQQQQQTSAEQNSAVAAAADLERLREEYVHLKDQLKNSKK</sequence>
<reference evidence="3 4" key="1">
    <citation type="journal article" date="2015" name="PLoS Pathog.">
        <title>Leptomonas seymouri: Adaptations to the Dixenous Life Cycle Analyzed by Genome Sequencing, Transcriptome Profiling and Co-infection with Leishmania donovani.</title>
        <authorList>
            <person name="Kraeva N."/>
            <person name="Butenko A."/>
            <person name="Hlavacova J."/>
            <person name="Kostygov A."/>
            <person name="Myskova J."/>
            <person name="Grybchuk D."/>
            <person name="Lestinova T."/>
            <person name="Votypka J."/>
            <person name="Volf P."/>
            <person name="Opperdoes F."/>
            <person name="Flegontov P."/>
            <person name="Lukes J."/>
            <person name="Yurchenko V."/>
        </authorList>
    </citation>
    <scope>NUCLEOTIDE SEQUENCE [LARGE SCALE GENOMIC DNA]</scope>
    <source>
        <strain evidence="3 4">ATCC 30220</strain>
    </source>
</reference>
<comment type="caution">
    <text evidence="3">The sequence shown here is derived from an EMBL/GenBank/DDBJ whole genome shotgun (WGS) entry which is preliminary data.</text>
</comment>
<dbReference type="VEuPathDB" id="TriTrypDB:Lsey_0058_0050"/>
<feature type="region of interest" description="Disordered" evidence="2">
    <location>
        <begin position="210"/>
        <end position="230"/>
    </location>
</feature>
<gene>
    <name evidence="3" type="ORF">ABL78_2690</name>
</gene>
<evidence type="ECO:0000313" key="4">
    <source>
        <dbReference type="Proteomes" id="UP000038009"/>
    </source>
</evidence>